<reference evidence="10 11" key="1">
    <citation type="submission" date="2009-03" db="EMBL/GenBank/DDBJ databases">
        <authorList>
            <person name="Setubal J.C."/>
            <person name="Boyle S."/>
            <person name="Crasta O.R."/>
            <person name="Gillespie J.J."/>
            <person name="Kenyon R.W."/>
            <person name="Lu J."/>
            <person name="Mane S."/>
            <person name="Nagrani S."/>
            <person name="Shallom J.M."/>
            <person name="Shallom S."/>
            <person name="Shukla M."/>
            <person name="Snyder E.E."/>
            <person name="Sobral B.W."/>
            <person name="Wattam A.R."/>
            <person name="Will R."/>
            <person name="Williams K."/>
            <person name="Yoo H."/>
            <person name="Bruce D.H."/>
            <person name="Detter C."/>
            <person name="Munk C."/>
            <person name="Brettin T.S."/>
            <person name="Ficht T."/>
        </authorList>
    </citation>
    <scope>NUCLEOTIDE SEQUENCE [LARGE SCALE GENOMIC DNA]</scope>
    <source>
        <strain evidence="10 11">Cudo</strain>
    </source>
</reference>
<organism evidence="10 11">
    <name type="scientific">Brucella ceti str. Cudo</name>
    <dbReference type="NCBI Taxonomy" id="595497"/>
    <lineage>
        <taxon>Bacteria</taxon>
        <taxon>Pseudomonadati</taxon>
        <taxon>Pseudomonadota</taxon>
        <taxon>Alphaproteobacteria</taxon>
        <taxon>Hyphomicrobiales</taxon>
        <taxon>Brucellaceae</taxon>
        <taxon>Brucella/Ochrobactrum group</taxon>
        <taxon>Brucella</taxon>
    </lineage>
</organism>
<gene>
    <name evidence="10" type="primary">bfr</name>
    <name evidence="10" type="ORF">BCETI_7000016</name>
</gene>
<dbReference type="Pfam" id="PF00210">
    <property type="entry name" value="Ferritin"/>
    <property type="match status" value="1"/>
</dbReference>
<evidence type="ECO:0000256" key="1">
    <source>
        <dbReference type="ARBA" id="ARBA00001970"/>
    </source>
</evidence>
<dbReference type="InterPro" id="IPR012347">
    <property type="entry name" value="Ferritin-like"/>
</dbReference>
<evidence type="ECO:0000256" key="4">
    <source>
        <dbReference type="ARBA" id="ARBA00022617"/>
    </source>
</evidence>
<dbReference type="GO" id="GO:0006826">
    <property type="term" value="P:iron ion transport"/>
    <property type="evidence" value="ECO:0007669"/>
    <property type="project" value="InterPro"/>
</dbReference>
<evidence type="ECO:0000313" key="11">
    <source>
        <dbReference type="Proteomes" id="UP000003678"/>
    </source>
</evidence>
<comment type="cofactor">
    <cofactor evidence="1">
        <name>heme b</name>
        <dbReference type="ChEBI" id="CHEBI:60344"/>
    </cofactor>
</comment>
<dbReference type="GO" id="GO:0005829">
    <property type="term" value="C:cytosol"/>
    <property type="evidence" value="ECO:0007669"/>
    <property type="project" value="TreeGrafter"/>
</dbReference>
<feature type="domain" description="Ferritin-like diiron" evidence="9">
    <location>
        <begin position="14"/>
        <end position="158"/>
    </location>
</feature>
<dbReference type="GO" id="GO:0020037">
    <property type="term" value="F:heme binding"/>
    <property type="evidence" value="ECO:0007669"/>
    <property type="project" value="TreeGrafter"/>
</dbReference>
<feature type="binding site" evidence="8">
    <location>
        <position position="143"/>
    </location>
    <ligand>
        <name>Fe cation</name>
        <dbReference type="ChEBI" id="CHEBI:24875"/>
        <label>2</label>
    </ligand>
</feature>
<accession>C0GBA4</accession>
<feature type="binding site" evidence="8">
    <location>
        <position position="31"/>
    </location>
    <ligand>
        <name>Fe cation</name>
        <dbReference type="ChEBI" id="CHEBI:24875"/>
        <label>1</label>
    </ligand>
</feature>
<feature type="binding site" evidence="8">
    <location>
        <position position="107"/>
    </location>
    <ligand>
        <name>Fe cation</name>
        <dbReference type="ChEBI" id="CHEBI:24875"/>
        <label>2</label>
    </ligand>
</feature>
<evidence type="ECO:0000256" key="2">
    <source>
        <dbReference type="ARBA" id="ARBA00008093"/>
    </source>
</evidence>
<name>C0GBA4_9HYPH</name>
<dbReference type="SUPFAM" id="SSF47240">
    <property type="entry name" value="Ferritin-like"/>
    <property type="match status" value="1"/>
</dbReference>
<dbReference type="CDD" id="cd00907">
    <property type="entry name" value="Bacterioferritin"/>
    <property type="match status" value="1"/>
</dbReference>
<dbReference type="PANTHER" id="PTHR30295:SF0">
    <property type="entry name" value="BACTERIOFERRITIN"/>
    <property type="match status" value="1"/>
</dbReference>
<evidence type="ECO:0000256" key="3">
    <source>
        <dbReference type="ARBA" id="ARBA00022434"/>
    </source>
</evidence>
<dbReference type="Proteomes" id="UP000003678">
    <property type="component" value="Unassembled WGS sequence"/>
</dbReference>
<dbReference type="InterPro" id="IPR009040">
    <property type="entry name" value="Ferritin-like_diiron"/>
</dbReference>
<dbReference type="PRINTS" id="PR00601">
    <property type="entry name" value="BACFERRITIN"/>
</dbReference>
<evidence type="ECO:0000256" key="6">
    <source>
        <dbReference type="ARBA" id="ARBA00023004"/>
    </source>
</evidence>
<feature type="binding site" evidence="8">
    <location>
        <position position="140"/>
    </location>
    <ligand>
        <name>Fe cation</name>
        <dbReference type="ChEBI" id="CHEBI:24875"/>
        <label>2</label>
    </ligand>
</feature>
<keyword evidence="4" id="KW-0349">Heme</keyword>
<dbReference type="GO" id="GO:0008199">
    <property type="term" value="F:ferric iron binding"/>
    <property type="evidence" value="ECO:0007669"/>
    <property type="project" value="InterPro"/>
</dbReference>
<evidence type="ECO:0000313" key="10">
    <source>
        <dbReference type="EMBL" id="EEH12605.1"/>
    </source>
</evidence>
<feature type="binding site" description="axial binding residue" evidence="8">
    <location>
        <position position="65"/>
    </location>
    <ligand>
        <name>heme b</name>
        <dbReference type="ChEBI" id="CHEBI:60344"/>
        <note>ligand shared between dimeric partners</note>
    </ligand>
    <ligandPart>
        <name>Fe</name>
        <dbReference type="ChEBI" id="CHEBI:18248"/>
    </ligandPart>
</feature>
<keyword evidence="6 7" id="KW-0408">Iron</keyword>
<feature type="binding site" evidence="8">
    <location>
        <position position="64"/>
    </location>
    <ligand>
        <name>Fe cation</name>
        <dbReference type="ChEBI" id="CHEBI:24875"/>
        <label>1</label>
    </ligand>
</feature>
<proteinExistence type="inferred from homology"/>
<dbReference type="PANTHER" id="PTHR30295">
    <property type="entry name" value="BACTERIOFERRITIN"/>
    <property type="match status" value="1"/>
</dbReference>
<feature type="binding site" evidence="8">
    <location>
        <position position="63"/>
    </location>
    <ligand>
        <name>Fe cation</name>
        <dbReference type="ChEBI" id="CHEBI:24875"/>
        <label>3</label>
    </ligand>
</feature>
<dbReference type="GO" id="GO:0004322">
    <property type="term" value="F:ferroxidase activity"/>
    <property type="evidence" value="ECO:0007669"/>
    <property type="project" value="UniProtKB-EC"/>
</dbReference>
<sequence length="174" mass="20044">MCVLYEINSGVHGMKGEPKVIERLNEALFLELGAVNQYWLHYRLLNDWGYTRLAKKEREESIEEMHHADKLIDRIIFLEGFPNLQTVSPLRIGQNVKEVLEADLKGEYDARASYKESREICDKLGDYVSKQLFDELLADEEGHIDFLETQLDLLAKIGEERYGQLNAAPADEAE</sequence>
<keyword evidence="3 7" id="KW-0409">Iron storage</keyword>
<evidence type="ECO:0000256" key="7">
    <source>
        <dbReference type="PIRNR" id="PIRNR002560"/>
    </source>
</evidence>
<feature type="binding site" evidence="8">
    <location>
        <position position="140"/>
    </location>
    <ligand>
        <name>Fe cation</name>
        <dbReference type="ChEBI" id="CHEBI:24875"/>
        <label>1</label>
    </ligand>
</feature>
<dbReference type="NCBIfam" id="TIGR00754">
    <property type="entry name" value="bfr"/>
    <property type="match status" value="1"/>
</dbReference>
<comment type="catalytic activity">
    <reaction evidence="7">
        <text>4 Fe(2+) + O2 + 4 H(+) = 4 Fe(3+) + 2 H2O</text>
        <dbReference type="Rhea" id="RHEA:11148"/>
        <dbReference type="ChEBI" id="CHEBI:15377"/>
        <dbReference type="ChEBI" id="CHEBI:15378"/>
        <dbReference type="ChEBI" id="CHEBI:15379"/>
        <dbReference type="ChEBI" id="CHEBI:29033"/>
        <dbReference type="ChEBI" id="CHEBI:29034"/>
        <dbReference type="EC" id="1.16.3.1"/>
    </reaction>
</comment>
<dbReference type="PROSITE" id="PS50905">
    <property type="entry name" value="FERRITIN_LIKE"/>
    <property type="match status" value="1"/>
</dbReference>
<dbReference type="InterPro" id="IPR009078">
    <property type="entry name" value="Ferritin-like_SF"/>
</dbReference>
<comment type="function">
    <text evidence="7">Iron-storage protein, whose ferroxidase center binds Fe(2+), oxidizes it using dioxygen to Fe(3+), and participates in the subsequent Fe(3+) oxide mineral core formation within the central cavity of the BFR protein shell.</text>
</comment>
<evidence type="ECO:0000256" key="5">
    <source>
        <dbReference type="ARBA" id="ARBA00022723"/>
    </source>
</evidence>
<dbReference type="AlphaFoldDB" id="C0GBA4"/>
<feature type="binding site" evidence="8">
    <location>
        <position position="67"/>
    </location>
    <ligand>
        <name>Fe cation</name>
        <dbReference type="ChEBI" id="CHEBI:24875"/>
        <label>1</label>
    </ligand>
</feature>
<dbReference type="InterPro" id="IPR008331">
    <property type="entry name" value="Ferritin_DPS_dom"/>
</dbReference>
<dbReference type="EMBL" id="ACJD01000007">
    <property type="protein sequence ID" value="EEH12605.1"/>
    <property type="molecule type" value="Genomic_DNA"/>
</dbReference>
<dbReference type="PIRSF" id="PIRSF002560">
    <property type="entry name" value="Bacterioferritin"/>
    <property type="match status" value="1"/>
</dbReference>
<comment type="caution">
    <text evidence="10">The sequence shown here is derived from an EMBL/GenBank/DDBJ whole genome shotgun (WGS) entry which is preliminary data.</text>
</comment>
<protein>
    <recommendedName>
        <fullName evidence="7">Bacterioferritin</fullName>
        <ecNumber evidence="7">1.16.3.1</ecNumber>
    </recommendedName>
</protein>
<evidence type="ECO:0000256" key="8">
    <source>
        <dbReference type="PIRSR" id="PIRSR002560-1"/>
    </source>
</evidence>
<dbReference type="InterPro" id="IPR002024">
    <property type="entry name" value="Bacterioferritin"/>
</dbReference>
<comment type="similarity">
    <text evidence="2 7">Belongs to the bacterioferritin family.</text>
</comment>
<evidence type="ECO:0000259" key="9">
    <source>
        <dbReference type="PROSITE" id="PS50905"/>
    </source>
</evidence>
<keyword evidence="5 7" id="KW-0479">Metal-binding</keyword>
<dbReference type="GO" id="GO:0006879">
    <property type="term" value="P:intracellular iron ion homeostasis"/>
    <property type="evidence" value="ECO:0007669"/>
    <property type="project" value="UniProtKB-KW"/>
</dbReference>
<feature type="binding site" evidence="8">
    <location>
        <position position="64"/>
    </location>
    <ligand>
        <name>Fe cation</name>
        <dbReference type="ChEBI" id="CHEBI:24875"/>
        <label>2</label>
    </ligand>
</feature>
<dbReference type="EC" id="1.16.3.1" evidence="7"/>
<dbReference type="Gene3D" id="1.20.1260.10">
    <property type="match status" value="1"/>
</dbReference>